<evidence type="ECO:0000313" key="1">
    <source>
        <dbReference type="EMBL" id="KAK5847654.1"/>
    </source>
</evidence>
<proteinExistence type="predicted"/>
<dbReference type="AlphaFoldDB" id="A0AAN7WUF3"/>
<comment type="caution">
    <text evidence="1">The sequence shown here is derived from an EMBL/GenBank/DDBJ whole genome shotgun (WGS) entry which is preliminary data.</text>
</comment>
<dbReference type="Proteomes" id="UP001346869">
    <property type="component" value="Unassembled WGS sequence"/>
</dbReference>
<gene>
    <name evidence="1" type="ORF">PBY51_016764</name>
</gene>
<dbReference type="EMBL" id="JAUZQC010000026">
    <property type="protein sequence ID" value="KAK5847654.1"/>
    <property type="molecule type" value="Genomic_DNA"/>
</dbReference>
<reference evidence="1 2" key="2">
    <citation type="journal article" date="2023" name="Mol. Biol. Evol.">
        <title>Genomics of Secondarily Temperate Adaptation in the Only Non-Antarctic Icefish.</title>
        <authorList>
            <person name="Rivera-Colon A.G."/>
            <person name="Rayamajhi N."/>
            <person name="Minhas B.F."/>
            <person name="Madrigal G."/>
            <person name="Bilyk K.T."/>
            <person name="Yoon V."/>
            <person name="Hune M."/>
            <person name="Gregory S."/>
            <person name="Cheng C.H.C."/>
            <person name="Catchen J.M."/>
        </authorList>
    </citation>
    <scope>NUCLEOTIDE SEQUENCE [LARGE SCALE GENOMIC DNA]</scope>
    <source>
        <strain evidence="1">JMC-PN-2008</strain>
    </source>
</reference>
<protein>
    <submittedName>
        <fullName evidence="1">Uncharacterized protein</fullName>
    </submittedName>
</protein>
<name>A0AAN7WUF3_ELEMC</name>
<sequence length="92" mass="10214">MAMVQATKIHPKTVIRNPQIWTTRTFILALKTYTSQAERLLLASCSAARLGTKRGRLHRSNGSVSPDFLPLLLSDHLLSEINNWVSGSLPCL</sequence>
<accession>A0AAN7WUF3</accession>
<reference evidence="1 2" key="1">
    <citation type="journal article" date="2023" name="Genes (Basel)">
        <title>Chromosome-Level Genome Assembly and Circadian Gene Repertoire of the Patagonia Blennie Eleginops maclovinus-The Closest Ancestral Proxy of Antarctic Cryonotothenioids.</title>
        <authorList>
            <person name="Cheng C.C."/>
            <person name="Rivera-Colon A.G."/>
            <person name="Minhas B.F."/>
            <person name="Wilson L."/>
            <person name="Rayamajhi N."/>
            <person name="Vargas-Chacoff L."/>
            <person name="Catchen J.M."/>
        </authorList>
    </citation>
    <scope>NUCLEOTIDE SEQUENCE [LARGE SCALE GENOMIC DNA]</scope>
    <source>
        <strain evidence="1">JMC-PN-2008</strain>
    </source>
</reference>
<evidence type="ECO:0000313" key="2">
    <source>
        <dbReference type="Proteomes" id="UP001346869"/>
    </source>
</evidence>
<organism evidence="1 2">
    <name type="scientific">Eleginops maclovinus</name>
    <name type="common">Patagonian blennie</name>
    <name type="synonym">Eleginus maclovinus</name>
    <dbReference type="NCBI Taxonomy" id="56733"/>
    <lineage>
        <taxon>Eukaryota</taxon>
        <taxon>Metazoa</taxon>
        <taxon>Chordata</taxon>
        <taxon>Craniata</taxon>
        <taxon>Vertebrata</taxon>
        <taxon>Euteleostomi</taxon>
        <taxon>Actinopterygii</taxon>
        <taxon>Neopterygii</taxon>
        <taxon>Teleostei</taxon>
        <taxon>Neoteleostei</taxon>
        <taxon>Acanthomorphata</taxon>
        <taxon>Eupercaria</taxon>
        <taxon>Perciformes</taxon>
        <taxon>Notothenioidei</taxon>
        <taxon>Eleginopidae</taxon>
        <taxon>Eleginops</taxon>
    </lineage>
</organism>
<keyword evidence="2" id="KW-1185">Reference proteome</keyword>